<organism evidence="2 3">
    <name type="scientific">Lupinus angustifolius</name>
    <name type="common">Narrow-leaved blue lupine</name>
    <dbReference type="NCBI Taxonomy" id="3871"/>
    <lineage>
        <taxon>Eukaryota</taxon>
        <taxon>Viridiplantae</taxon>
        <taxon>Streptophyta</taxon>
        <taxon>Embryophyta</taxon>
        <taxon>Tracheophyta</taxon>
        <taxon>Spermatophyta</taxon>
        <taxon>Magnoliopsida</taxon>
        <taxon>eudicotyledons</taxon>
        <taxon>Gunneridae</taxon>
        <taxon>Pentapetalae</taxon>
        <taxon>rosids</taxon>
        <taxon>fabids</taxon>
        <taxon>Fabales</taxon>
        <taxon>Fabaceae</taxon>
        <taxon>Papilionoideae</taxon>
        <taxon>50 kb inversion clade</taxon>
        <taxon>genistoids sensu lato</taxon>
        <taxon>core genistoids</taxon>
        <taxon>Genisteae</taxon>
        <taxon>Lupinus</taxon>
    </lineage>
</organism>
<sequence length="140" mass="15557">MNTIRDSIGNLRLIVVSLSNNRDSIILCMNKLFSIMKLKPQSFNLWHLDDRRMSGDIERGATKESIAFVVQLAKAKERPLGFLQLAGRTNDHTVDGLKKERLFQSTSIANDETLAISSSNLSHAYALTGGIAYSGYARKV</sequence>
<name>A0A394DB31_LUPAN</name>
<accession>A0A394DB31</accession>
<dbReference type="Gramene" id="OIW20566">
    <property type="protein sequence ID" value="OIW20566"/>
    <property type="gene ID" value="TanjilG_15371"/>
</dbReference>
<evidence type="ECO:0000313" key="3">
    <source>
        <dbReference type="Proteomes" id="UP000188354"/>
    </source>
</evidence>
<gene>
    <name evidence="2" type="ORF">TanjilG_15371</name>
</gene>
<dbReference type="Pfam" id="PF12617">
    <property type="entry name" value="LdpA_C"/>
    <property type="match status" value="1"/>
</dbReference>
<dbReference type="AlphaFoldDB" id="A0A394DB31"/>
<dbReference type="InterPro" id="IPR021039">
    <property type="entry name" value="Fe-S-bd_prot_LdpA_C"/>
</dbReference>
<protein>
    <recommendedName>
        <fullName evidence="1">Iron-sulphur binding protein LdpA C-terminal domain-containing protein</fullName>
    </recommendedName>
</protein>
<dbReference type="EMBL" id="MLAU01011355">
    <property type="protein sequence ID" value="OIW20566.1"/>
    <property type="molecule type" value="Genomic_DNA"/>
</dbReference>
<dbReference type="Proteomes" id="UP000188354">
    <property type="component" value="Unassembled WGS sequence"/>
</dbReference>
<reference evidence="2 3" key="1">
    <citation type="journal article" date="2017" name="Plant Biotechnol. J.">
        <title>A comprehensive draft genome sequence for lupin (Lupinus angustifolius), an emerging health food: insights into plant-microbe interactions and legume evolution.</title>
        <authorList>
            <person name="Hane J.K."/>
            <person name="Ming Y."/>
            <person name="Kamphuis L.G."/>
            <person name="Nelson M.N."/>
            <person name="Garg G."/>
            <person name="Atkins C.A."/>
            <person name="Bayer P.E."/>
            <person name="Bravo A."/>
            <person name="Bringans S."/>
            <person name="Cannon S."/>
            <person name="Edwards D."/>
            <person name="Foley R."/>
            <person name="Gao L.L."/>
            <person name="Harrison M.J."/>
            <person name="Huang W."/>
            <person name="Hurgobin B."/>
            <person name="Li S."/>
            <person name="Liu C.W."/>
            <person name="McGrath A."/>
            <person name="Morahan G."/>
            <person name="Murray J."/>
            <person name="Weller J."/>
            <person name="Jian J."/>
            <person name="Singh K.B."/>
        </authorList>
    </citation>
    <scope>NUCLEOTIDE SEQUENCE [LARGE SCALE GENOMIC DNA]</scope>
    <source>
        <strain evidence="3">cv. Tanjil</strain>
        <tissue evidence="2">Whole plant</tissue>
    </source>
</reference>
<evidence type="ECO:0000313" key="2">
    <source>
        <dbReference type="EMBL" id="OIW20566.1"/>
    </source>
</evidence>
<comment type="caution">
    <text evidence="2">The sequence shown here is derived from an EMBL/GenBank/DDBJ whole genome shotgun (WGS) entry which is preliminary data.</text>
</comment>
<feature type="domain" description="Iron-sulphur binding protein LdpA C-terminal" evidence="1">
    <location>
        <begin position="2"/>
        <end position="139"/>
    </location>
</feature>
<dbReference type="STRING" id="3871.A0A394DB31"/>
<evidence type="ECO:0000259" key="1">
    <source>
        <dbReference type="Pfam" id="PF12617"/>
    </source>
</evidence>
<proteinExistence type="predicted"/>
<keyword evidence="3" id="KW-1185">Reference proteome</keyword>